<proteinExistence type="predicted"/>
<accession>A0A4C1SM07</accession>
<feature type="compositionally biased region" description="Polar residues" evidence="1">
    <location>
        <begin position="35"/>
        <end position="45"/>
    </location>
</feature>
<gene>
    <name evidence="2" type="ORF">EVAR_61239_1</name>
</gene>
<sequence>MTRKLGSPAGGKTPVGRTMEGVTHPRLYRPERFRQSPSIRVQQPTGKPEEEDSSPQQSEDCLVQRQRRFIQNHFPRKNIRPYNIIYYFERCTKK</sequence>
<dbReference type="AlphaFoldDB" id="A0A4C1SM07"/>
<dbReference type="EMBL" id="BGZK01007095">
    <property type="protein sequence ID" value="GBP02258.1"/>
    <property type="molecule type" value="Genomic_DNA"/>
</dbReference>
<evidence type="ECO:0000313" key="2">
    <source>
        <dbReference type="EMBL" id="GBP02258.1"/>
    </source>
</evidence>
<keyword evidence="3" id="KW-1185">Reference proteome</keyword>
<evidence type="ECO:0000256" key="1">
    <source>
        <dbReference type="SAM" id="MobiDB-lite"/>
    </source>
</evidence>
<dbReference type="Proteomes" id="UP000299102">
    <property type="component" value="Unassembled WGS sequence"/>
</dbReference>
<comment type="caution">
    <text evidence="2">The sequence shown here is derived from an EMBL/GenBank/DDBJ whole genome shotgun (WGS) entry which is preliminary data.</text>
</comment>
<organism evidence="2 3">
    <name type="scientific">Eumeta variegata</name>
    <name type="common">Bagworm moth</name>
    <name type="synonym">Eumeta japonica</name>
    <dbReference type="NCBI Taxonomy" id="151549"/>
    <lineage>
        <taxon>Eukaryota</taxon>
        <taxon>Metazoa</taxon>
        <taxon>Ecdysozoa</taxon>
        <taxon>Arthropoda</taxon>
        <taxon>Hexapoda</taxon>
        <taxon>Insecta</taxon>
        <taxon>Pterygota</taxon>
        <taxon>Neoptera</taxon>
        <taxon>Endopterygota</taxon>
        <taxon>Lepidoptera</taxon>
        <taxon>Glossata</taxon>
        <taxon>Ditrysia</taxon>
        <taxon>Tineoidea</taxon>
        <taxon>Psychidae</taxon>
        <taxon>Oiketicinae</taxon>
        <taxon>Eumeta</taxon>
    </lineage>
</organism>
<protein>
    <submittedName>
        <fullName evidence="2">Uncharacterized protein</fullName>
    </submittedName>
</protein>
<name>A0A4C1SM07_EUMVA</name>
<feature type="region of interest" description="Disordered" evidence="1">
    <location>
        <begin position="1"/>
        <end position="60"/>
    </location>
</feature>
<evidence type="ECO:0000313" key="3">
    <source>
        <dbReference type="Proteomes" id="UP000299102"/>
    </source>
</evidence>
<reference evidence="2 3" key="1">
    <citation type="journal article" date="2019" name="Commun. Biol.">
        <title>The bagworm genome reveals a unique fibroin gene that provides high tensile strength.</title>
        <authorList>
            <person name="Kono N."/>
            <person name="Nakamura H."/>
            <person name="Ohtoshi R."/>
            <person name="Tomita M."/>
            <person name="Numata K."/>
            <person name="Arakawa K."/>
        </authorList>
    </citation>
    <scope>NUCLEOTIDE SEQUENCE [LARGE SCALE GENOMIC DNA]</scope>
</reference>